<keyword evidence="1" id="KW-0805">Transcription regulation</keyword>
<name>A0A1I2MFJ6_9ACTN</name>
<dbReference type="CDD" id="cd01392">
    <property type="entry name" value="HTH_LacI"/>
    <property type="match status" value="1"/>
</dbReference>
<feature type="compositionally biased region" description="Basic and acidic residues" evidence="4">
    <location>
        <begin position="1"/>
        <end position="22"/>
    </location>
</feature>
<evidence type="ECO:0000256" key="1">
    <source>
        <dbReference type="ARBA" id="ARBA00023015"/>
    </source>
</evidence>
<evidence type="ECO:0000256" key="2">
    <source>
        <dbReference type="ARBA" id="ARBA00023125"/>
    </source>
</evidence>
<keyword evidence="7" id="KW-1185">Reference proteome</keyword>
<dbReference type="SUPFAM" id="SSF53822">
    <property type="entry name" value="Periplasmic binding protein-like I"/>
    <property type="match status" value="1"/>
</dbReference>
<feature type="domain" description="HTH lacI-type" evidence="5">
    <location>
        <begin position="63"/>
        <end position="117"/>
    </location>
</feature>
<dbReference type="RefSeq" id="WP_093717710.1">
    <property type="nucleotide sequence ID" value="NZ_FONG01000035.1"/>
</dbReference>
<dbReference type="AlphaFoldDB" id="A0A1I2MFJ6"/>
<dbReference type="Pfam" id="PF00356">
    <property type="entry name" value="LacI"/>
    <property type="match status" value="1"/>
</dbReference>
<evidence type="ECO:0000256" key="4">
    <source>
        <dbReference type="SAM" id="MobiDB-lite"/>
    </source>
</evidence>
<protein>
    <submittedName>
        <fullName evidence="6">Transcriptional regulator, LacI family</fullName>
    </submittedName>
</protein>
<evidence type="ECO:0000259" key="5">
    <source>
        <dbReference type="PROSITE" id="PS50932"/>
    </source>
</evidence>
<dbReference type="Gene3D" id="1.10.260.40">
    <property type="entry name" value="lambda repressor-like DNA-binding domains"/>
    <property type="match status" value="1"/>
</dbReference>
<dbReference type="InterPro" id="IPR010982">
    <property type="entry name" value="Lambda_DNA-bd_dom_sf"/>
</dbReference>
<dbReference type="PANTHER" id="PTHR30146:SF109">
    <property type="entry name" value="HTH-TYPE TRANSCRIPTIONAL REGULATOR GALS"/>
    <property type="match status" value="1"/>
</dbReference>
<gene>
    <name evidence="6" type="ORF">SAMN05216251_13518</name>
</gene>
<keyword evidence="2" id="KW-0238">DNA-binding</keyword>
<evidence type="ECO:0000313" key="6">
    <source>
        <dbReference type="EMBL" id="SFF89758.1"/>
    </source>
</evidence>
<dbReference type="STRING" id="380248.SAMN05216251_13518"/>
<dbReference type="EMBL" id="FONG01000035">
    <property type="protein sequence ID" value="SFF89758.1"/>
    <property type="molecule type" value="Genomic_DNA"/>
</dbReference>
<dbReference type="PANTHER" id="PTHR30146">
    <property type="entry name" value="LACI-RELATED TRANSCRIPTIONAL REPRESSOR"/>
    <property type="match status" value="1"/>
</dbReference>
<dbReference type="Gene3D" id="3.40.50.2300">
    <property type="match status" value="2"/>
</dbReference>
<sequence length="400" mass="41966">MTAAERDEHRDEHRGPDRDASRPDSNVVPLGRDTPAEGADANRPGGGRGRRRPTAAADKRATVTLKDVATAVGVSQSAASMALADHPRISEATKEAVRAASARLGYVPNSAGRALRAGRSTSIAVVVPQTGQHVFGHPYFMHLLVGVTAEANARDAALVVSTNPDESHGVAAYERVLRSQAAAGAIVASASISDPNVNRMVDAALPVVLVGRFVHLPHAASVGIDEVAGAAAIARHLVQDHGLTRIAHISGPLNHQTAVDRYEGFRTALAESGRQCTHTLAVGDFSEESGMLAARQVLDSMSDVQAIFAANDEMAYGAMLEIRSRGLRIPEDIALAGYDDFGVSRLTTPGITTIHVPAEALGRQAAAILFDLVDGTTPDPVHTVLPFELVIRESCGSHTA</sequence>
<evidence type="ECO:0000256" key="3">
    <source>
        <dbReference type="ARBA" id="ARBA00023163"/>
    </source>
</evidence>
<organism evidence="6 7">
    <name type="scientific">Actinacidiphila alni</name>
    <dbReference type="NCBI Taxonomy" id="380248"/>
    <lineage>
        <taxon>Bacteria</taxon>
        <taxon>Bacillati</taxon>
        <taxon>Actinomycetota</taxon>
        <taxon>Actinomycetes</taxon>
        <taxon>Kitasatosporales</taxon>
        <taxon>Streptomycetaceae</taxon>
        <taxon>Actinacidiphila</taxon>
    </lineage>
</organism>
<feature type="region of interest" description="Disordered" evidence="4">
    <location>
        <begin position="1"/>
        <end position="60"/>
    </location>
</feature>
<dbReference type="Proteomes" id="UP000199323">
    <property type="component" value="Unassembled WGS sequence"/>
</dbReference>
<dbReference type="SUPFAM" id="SSF47413">
    <property type="entry name" value="lambda repressor-like DNA-binding domains"/>
    <property type="match status" value="1"/>
</dbReference>
<dbReference type="Pfam" id="PF13377">
    <property type="entry name" value="Peripla_BP_3"/>
    <property type="match status" value="1"/>
</dbReference>
<dbReference type="GO" id="GO:0003700">
    <property type="term" value="F:DNA-binding transcription factor activity"/>
    <property type="evidence" value="ECO:0007669"/>
    <property type="project" value="TreeGrafter"/>
</dbReference>
<evidence type="ECO:0000313" key="7">
    <source>
        <dbReference type="Proteomes" id="UP000199323"/>
    </source>
</evidence>
<dbReference type="InterPro" id="IPR000843">
    <property type="entry name" value="HTH_LacI"/>
</dbReference>
<dbReference type="InterPro" id="IPR028082">
    <property type="entry name" value="Peripla_BP_I"/>
</dbReference>
<dbReference type="OrthoDB" id="3595338at2"/>
<accession>A0A1I2MFJ6</accession>
<dbReference type="InterPro" id="IPR046335">
    <property type="entry name" value="LacI/GalR-like_sensor"/>
</dbReference>
<keyword evidence="3" id="KW-0804">Transcription</keyword>
<dbReference type="CDD" id="cd06267">
    <property type="entry name" value="PBP1_LacI_sugar_binding-like"/>
    <property type="match status" value="1"/>
</dbReference>
<proteinExistence type="predicted"/>
<dbReference type="SMART" id="SM00354">
    <property type="entry name" value="HTH_LACI"/>
    <property type="match status" value="1"/>
</dbReference>
<dbReference type="PROSITE" id="PS50932">
    <property type="entry name" value="HTH_LACI_2"/>
    <property type="match status" value="1"/>
</dbReference>
<dbReference type="PROSITE" id="PS00356">
    <property type="entry name" value="HTH_LACI_1"/>
    <property type="match status" value="1"/>
</dbReference>
<reference evidence="6 7" key="1">
    <citation type="submission" date="2016-10" db="EMBL/GenBank/DDBJ databases">
        <authorList>
            <person name="de Groot N.N."/>
        </authorList>
    </citation>
    <scope>NUCLEOTIDE SEQUENCE [LARGE SCALE GENOMIC DNA]</scope>
    <source>
        <strain evidence="6 7">CGMCC 4.3510</strain>
    </source>
</reference>
<dbReference type="GO" id="GO:0000976">
    <property type="term" value="F:transcription cis-regulatory region binding"/>
    <property type="evidence" value="ECO:0007669"/>
    <property type="project" value="TreeGrafter"/>
</dbReference>